<comment type="cofactor">
    <cofactor evidence="1">
        <name>a divalent metal cation</name>
        <dbReference type="ChEBI" id="CHEBI:60240"/>
    </cofactor>
</comment>
<dbReference type="Pfam" id="PF13613">
    <property type="entry name" value="HTH_Tnp_4"/>
    <property type="match status" value="1"/>
</dbReference>
<dbReference type="PANTHER" id="PTHR23080">
    <property type="entry name" value="THAP DOMAIN PROTEIN"/>
    <property type="match status" value="1"/>
</dbReference>
<reference evidence="5 6" key="1">
    <citation type="submission" date="2015-09" db="EMBL/GenBank/DDBJ databases">
        <title>Draft genome sequence of Kouleothrix aurantiaca JCM 19913.</title>
        <authorList>
            <person name="Hemp J."/>
        </authorList>
    </citation>
    <scope>NUCLEOTIDE SEQUENCE [LARGE SCALE GENOMIC DNA]</scope>
    <source>
        <strain evidence="5 6">COM-B</strain>
    </source>
</reference>
<accession>A0A0P9D5A1</accession>
<organism evidence="5 6">
    <name type="scientific">Kouleothrix aurantiaca</name>
    <dbReference type="NCBI Taxonomy" id="186479"/>
    <lineage>
        <taxon>Bacteria</taxon>
        <taxon>Bacillati</taxon>
        <taxon>Chloroflexota</taxon>
        <taxon>Chloroflexia</taxon>
        <taxon>Chloroflexales</taxon>
        <taxon>Roseiflexineae</taxon>
        <taxon>Roseiflexaceae</taxon>
        <taxon>Kouleothrix</taxon>
    </lineage>
</organism>
<name>A0A0P9D5A1_9CHLR</name>
<dbReference type="InterPro" id="IPR027806">
    <property type="entry name" value="HARBI1_dom"/>
</dbReference>
<evidence type="ECO:0000256" key="2">
    <source>
        <dbReference type="ARBA" id="ARBA00022723"/>
    </source>
</evidence>
<feature type="domain" description="DDE Tnp4" evidence="3">
    <location>
        <begin position="141"/>
        <end position="299"/>
    </location>
</feature>
<comment type="caution">
    <text evidence="5">The sequence shown here is derived from an EMBL/GenBank/DDBJ whole genome shotgun (WGS) entry which is preliminary data.</text>
</comment>
<feature type="domain" description="Transposase Helix-turn-helix" evidence="4">
    <location>
        <begin position="62"/>
        <end position="111"/>
    </location>
</feature>
<dbReference type="PATRIC" id="fig|186479.3.peg.7405"/>
<dbReference type="Proteomes" id="UP000050509">
    <property type="component" value="Unassembled WGS sequence"/>
</dbReference>
<protein>
    <recommendedName>
        <fullName evidence="7">Transposase</fullName>
    </recommendedName>
</protein>
<dbReference type="AlphaFoldDB" id="A0A0P9D5A1"/>
<evidence type="ECO:0000313" key="6">
    <source>
        <dbReference type="Proteomes" id="UP000050509"/>
    </source>
</evidence>
<evidence type="ECO:0000313" key="5">
    <source>
        <dbReference type="EMBL" id="KPV53044.1"/>
    </source>
</evidence>
<dbReference type="EMBL" id="LJCR01000357">
    <property type="protein sequence ID" value="KPV53044.1"/>
    <property type="molecule type" value="Genomic_DNA"/>
</dbReference>
<evidence type="ECO:0008006" key="7">
    <source>
        <dbReference type="Google" id="ProtNLM"/>
    </source>
</evidence>
<gene>
    <name evidence="5" type="ORF">SE17_11930</name>
</gene>
<dbReference type="GO" id="GO:0046872">
    <property type="term" value="F:metal ion binding"/>
    <property type="evidence" value="ECO:0007669"/>
    <property type="project" value="UniProtKB-KW"/>
</dbReference>
<evidence type="ECO:0000256" key="1">
    <source>
        <dbReference type="ARBA" id="ARBA00001968"/>
    </source>
</evidence>
<dbReference type="Pfam" id="PF13359">
    <property type="entry name" value="DDE_Tnp_4"/>
    <property type="match status" value="1"/>
</dbReference>
<sequence length="308" mass="35055">MICRFDNLRRYQTVFLRMTGLRLNEFAALLDDMLPRLAEAEQTRLQRANRLRAAGAGRHAGLTPRDQILLTLIWLRVYPTNEVLGFLFGVSDSTVSRLVNRIVPLLEARGKATMRLPDPGRKHRKELPELLKETPELAVIIDTFEQRVQRCKDRTQADQYYSGKKKQHTLKPQVAVDEHDGTVCDVAESVVGPTADITVLKQSGLLERLPEGVGAIGDLAYIGIAEAHPRGLGATPRRKPRGNERSEDDILFNRAFSKRRIKVEHTIGRMRRYESVSHTDRHHRRNHTARTRAVAGLVNRQIRCRLPC</sequence>
<keyword evidence="2" id="KW-0479">Metal-binding</keyword>
<proteinExistence type="predicted"/>
<evidence type="ECO:0000259" key="3">
    <source>
        <dbReference type="Pfam" id="PF13359"/>
    </source>
</evidence>
<keyword evidence="6" id="KW-1185">Reference proteome</keyword>
<evidence type="ECO:0000259" key="4">
    <source>
        <dbReference type="Pfam" id="PF13613"/>
    </source>
</evidence>
<dbReference type="InterPro" id="IPR027805">
    <property type="entry name" value="Transposase_HTH_dom"/>
</dbReference>